<dbReference type="PANTHER" id="PTHR12215">
    <property type="entry name" value="PHOSPHOPANTETHEINE TRANSFERASE"/>
    <property type="match status" value="1"/>
</dbReference>
<accession>A0A6I3KIT9</accession>
<evidence type="ECO:0000313" key="3">
    <source>
        <dbReference type="Proteomes" id="UP000440694"/>
    </source>
</evidence>
<dbReference type="RefSeq" id="WP_154738164.1">
    <property type="nucleotide sequence ID" value="NZ_WMBQ01000001.1"/>
</dbReference>
<dbReference type="GO" id="GO:0008897">
    <property type="term" value="F:holo-[acyl-carrier-protein] synthase activity"/>
    <property type="evidence" value="ECO:0007669"/>
    <property type="project" value="InterPro"/>
</dbReference>
<comment type="caution">
    <text evidence="2">The sequence shown here is derived from an EMBL/GenBank/DDBJ whole genome shotgun (WGS) entry which is preliminary data.</text>
</comment>
<proteinExistence type="predicted"/>
<dbReference type="EMBL" id="WMBQ01000001">
    <property type="protein sequence ID" value="MTD93642.1"/>
    <property type="molecule type" value="Genomic_DNA"/>
</dbReference>
<dbReference type="InterPro" id="IPR037143">
    <property type="entry name" value="4-PPantetheinyl_Trfase_dom_sf"/>
</dbReference>
<keyword evidence="3" id="KW-1185">Reference proteome</keyword>
<gene>
    <name evidence="2" type="ORF">GIW81_04755</name>
</gene>
<dbReference type="GO" id="GO:0000287">
    <property type="term" value="F:magnesium ion binding"/>
    <property type="evidence" value="ECO:0007669"/>
    <property type="project" value="InterPro"/>
</dbReference>
<evidence type="ECO:0000256" key="1">
    <source>
        <dbReference type="ARBA" id="ARBA00022679"/>
    </source>
</evidence>
<organism evidence="2 3">
    <name type="scientific">Hyphomicrobium album</name>
    <dbReference type="NCBI Taxonomy" id="2665159"/>
    <lineage>
        <taxon>Bacteria</taxon>
        <taxon>Pseudomonadati</taxon>
        <taxon>Pseudomonadota</taxon>
        <taxon>Alphaproteobacteria</taxon>
        <taxon>Hyphomicrobiales</taxon>
        <taxon>Hyphomicrobiaceae</taxon>
        <taxon>Hyphomicrobium</taxon>
    </lineage>
</organism>
<dbReference type="Gene3D" id="3.90.470.20">
    <property type="entry name" value="4'-phosphopantetheinyl transferase domain"/>
    <property type="match status" value="1"/>
</dbReference>
<dbReference type="PANTHER" id="PTHR12215:SF10">
    <property type="entry name" value="L-AMINOADIPATE-SEMIALDEHYDE DEHYDROGENASE-PHOSPHOPANTETHEINYL TRANSFERASE"/>
    <property type="match status" value="1"/>
</dbReference>
<dbReference type="SUPFAM" id="SSF56214">
    <property type="entry name" value="4'-phosphopantetheinyl transferase"/>
    <property type="match status" value="2"/>
</dbReference>
<keyword evidence="1" id="KW-0808">Transferase</keyword>
<evidence type="ECO:0000313" key="2">
    <source>
        <dbReference type="EMBL" id="MTD93642.1"/>
    </source>
</evidence>
<dbReference type="GO" id="GO:0019878">
    <property type="term" value="P:lysine biosynthetic process via aminoadipic acid"/>
    <property type="evidence" value="ECO:0007669"/>
    <property type="project" value="TreeGrafter"/>
</dbReference>
<protein>
    <recommendedName>
        <fullName evidence="4">4'-phosphopantetheinyl transferase</fullName>
    </recommendedName>
</protein>
<reference evidence="2 3" key="1">
    <citation type="submission" date="2019-11" db="EMBL/GenBank/DDBJ databases">
        <title>Identification of a novel strain.</title>
        <authorList>
            <person name="Xu Q."/>
            <person name="Wang G."/>
        </authorList>
    </citation>
    <scope>NUCLEOTIDE SEQUENCE [LARGE SCALE GENOMIC DNA]</scope>
    <source>
        <strain evidence="3">xq</strain>
    </source>
</reference>
<sequence>MNGLQAPELWCVDVSAAAPALNAIERRISRLSAEDRARAAQFSDARVRDDWLATHIALRLLIERAVGPVWREAALTRAARGKPQLVGAPLGFSLSHARGVALIGLTPKGSIGVDVERTREVRIAAERRAAIEAAGGALGASLAGDGNTRFLHAWVRLEAYAKADGCGIGRLLTRLGILGVAAADRADATGMPARVDEVAKGAAEGVRDLQLGDGLYAAAAFISVEPVADVAWLPTDAESLEKLIN</sequence>
<evidence type="ECO:0008006" key="4">
    <source>
        <dbReference type="Google" id="ProtNLM"/>
    </source>
</evidence>
<dbReference type="InterPro" id="IPR050559">
    <property type="entry name" value="P-Pant_transferase_sf"/>
</dbReference>
<dbReference type="Proteomes" id="UP000440694">
    <property type="component" value="Unassembled WGS sequence"/>
</dbReference>
<dbReference type="AlphaFoldDB" id="A0A6I3KIT9"/>
<name>A0A6I3KIT9_9HYPH</name>
<dbReference type="GO" id="GO:0005829">
    <property type="term" value="C:cytosol"/>
    <property type="evidence" value="ECO:0007669"/>
    <property type="project" value="TreeGrafter"/>
</dbReference>